<comment type="caution">
    <text evidence="2">The sequence shown here is derived from an EMBL/GenBank/DDBJ whole genome shotgun (WGS) entry which is preliminary data.</text>
</comment>
<evidence type="ECO:0008006" key="4">
    <source>
        <dbReference type="Google" id="ProtNLM"/>
    </source>
</evidence>
<gene>
    <name evidence="2" type="ORF">B0A50_01402</name>
</gene>
<feature type="compositionally biased region" description="Acidic residues" evidence="1">
    <location>
        <begin position="159"/>
        <end position="178"/>
    </location>
</feature>
<feature type="compositionally biased region" description="Low complexity" evidence="1">
    <location>
        <begin position="68"/>
        <end position="90"/>
    </location>
</feature>
<feature type="region of interest" description="Disordered" evidence="1">
    <location>
        <begin position="355"/>
        <end position="453"/>
    </location>
</feature>
<protein>
    <recommendedName>
        <fullName evidence="4">DNA-directed RNA polymerase I subunit RPA34.5-domain-containing protein</fullName>
    </recommendedName>
</protein>
<evidence type="ECO:0000313" key="3">
    <source>
        <dbReference type="Proteomes" id="UP000308549"/>
    </source>
</evidence>
<proteinExistence type="predicted"/>
<dbReference type="EMBL" id="NAJL01000006">
    <property type="protein sequence ID" value="TKA32154.1"/>
    <property type="molecule type" value="Genomic_DNA"/>
</dbReference>
<dbReference type="Pfam" id="PF08208">
    <property type="entry name" value="RNA_polI_A34"/>
    <property type="match status" value="1"/>
</dbReference>
<dbReference type="InterPro" id="IPR053263">
    <property type="entry name" value="Euk_RPA34_RNAP_subunit"/>
</dbReference>
<reference evidence="2 3" key="1">
    <citation type="submission" date="2017-03" db="EMBL/GenBank/DDBJ databases">
        <title>Genomes of endolithic fungi from Antarctica.</title>
        <authorList>
            <person name="Coleine C."/>
            <person name="Masonjones S."/>
            <person name="Stajich J.E."/>
        </authorList>
    </citation>
    <scope>NUCLEOTIDE SEQUENCE [LARGE SCALE GENOMIC DNA]</scope>
    <source>
        <strain evidence="2 3">CCFEE 6315</strain>
    </source>
</reference>
<keyword evidence="3" id="KW-1185">Reference proteome</keyword>
<dbReference type="PANTHER" id="PTHR28155:SF1">
    <property type="entry name" value="DNA-DIRECTED RNA POLYMERASE I SUBUNIT RPA34.5-DOMAIN-CONTAINING PROTEIN"/>
    <property type="match status" value="1"/>
</dbReference>
<feature type="compositionally biased region" description="Basic and acidic residues" evidence="1">
    <location>
        <begin position="1"/>
        <end position="10"/>
    </location>
</feature>
<feature type="region of interest" description="Disordered" evidence="1">
    <location>
        <begin position="479"/>
        <end position="530"/>
    </location>
</feature>
<evidence type="ECO:0000256" key="1">
    <source>
        <dbReference type="SAM" id="MobiDB-lite"/>
    </source>
</evidence>
<organism evidence="2 3">
    <name type="scientific">Salinomyces thailandicus</name>
    <dbReference type="NCBI Taxonomy" id="706561"/>
    <lineage>
        <taxon>Eukaryota</taxon>
        <taxon>Fungi</taxon>
        <taxon>Dikarya</taxon>
        <taxon>Ascomycota</taxon>
        <taxon>Pezizomycotina</taxon>
        <taxon>Dothideomycetes</taxon>
        <taxon>Dothideomycetidae</taxon>
        <taxon>Mycosphaerellales</taxon>
        <taxon>Teratosphaeriaceae</taxon>
        <taxon>Salinomyces</taxon>
    </lineage>
</organism>
<dbReference type="InterPro" id="IPR013240">
    <property type="entry name" value="DNA-dir_RNA_pol1_su_RPA34"/>
</dbReference>
<feature type="compositionally biased region" description="Acidic residues" evidence="1">
    <location>
        <begin position="128"/>
        <end position="140"/>
    </location>
</feature>
<feature type="region of interest" description="Disordered" evidence="1">
    <location>
        <begin position="1"/>
        <end position="212"/>
    </location>
</feature>
<feature type="compositionally biased region" description="Basic and acidic residues" evidence="1">
    <location>
        <begin position="517"/>
        <end position="530"/>
    </location>
</feature>
<dbReference type="OrthoDB" id="76224at2759"/>
<dbReference type="Gene3D" id="6.20.250.70">
    <property type="match status" value="1"/>
</dbReference>
<dbReference type="PANTHER" id="PTHR28155">
    <property type="entry name" value="ACR243WP"/>
    <property type="match status" value="1"/>
</dbReference>
<evidence type="ECO:0000313" key="2">
    <source>
        <dbReference type="EMBL" id="TKA32154.1"/>
    </source>
</evidence>
<name>A0A4U0UAC7_9PEZI</name>
<feature type="compositionally biased region" description="Low complexity" evidence="1">
    <location>
        <begin position="27"/>
        <end position="41"/>
    </location>
</feature>
<feature type="compositionally biased region" description="Basic and acidic residues" evidence="1">
    <location>
        <begin position="100"/>
        <end position="111"/>
    </location>
</feature>
<dbReference type="Proteomes" id="UP000308549">
    <property type="component" value="Unassembled WGS sequence"/>
</dbReference>
<accession>A0A4U0UAC7</accession>
<sequence length="530" mass="55864">MAKGKEKDVTKASPKPKANKSEKSAKATKAPAPKAPAPKAANLSQEYVADSDDEDAPAEAKRVKKVNTKASTPAKTPATPKRPAIKPEPASESEVESAEDLPKDPVPRKPDQQPAKVNGVKRKTEDSSSSEEESEEEDLGQPEAKKTKQSAAVKKDSSAEESEESSGSSESEEDEMDQEGTKPQSTSKPPSPPKSRPVAPTQVVAPPIVPTPFQPPSGYIPVDLSSAATNTDWSQDSLQGKQIWHIAAPSDVPISAITEVALDAIQSGVPVLSHKGADYVLSEDTLGTETNFVMQPGREGYKPIQQRVGKSLHLQQKINLPNLSARQKSLATGSAAAGDIAEAAVKTVRPQPKGLRMRYTPLGSGSGIPGTIGSDSDSDEQDNATAASKAFQFPRALGAHGTSGHSLTAKNTAHDAETSSKKAKKKRKEKQQDLIAHRPINDHRAGATNADAGAAQAQAATETVAAAPEMKVVMPEVAAQTPVTNGGGGDEVSEEARARRKEEKRKRKEAAKGAVKVKKEPVRVKAEPIG</sequence>
<feature type="compositionally biased region" description="Basic and acidic residues" evidence="1">
    <location>
        <begin position="430"/>
        <end position="445"/>
    </location>
</feature>
<dbReference type="AlphaFoldDB" id="A0A4U0UAC7"/>
<dbReference type="GO" id="GO:0006360">
    <property type="term" value="P:transcription by RNA polymerase I"/>
    <property type="evidence" value="ECO:0007669"/>
    <property type="project" value="InterPro"/>
</dbReference>